<feature type="compositionally biased region" description="Low complexity" evidence="1">
    <location>
        <begin position="409"/>
        <end position="421"/>
    </location>
</feature>
<comment type="caution">
    <text evidence="2">The sequence shown here is derived from an EMBL/GenBank/DDBJ whole genome shotgun (WGS) entry which is preliminary data.</text>
</comment>
<dbReference type="InterPro" id="IPR039928">
    <property type="entry name" value="LNK"/>
</dbReference>
<protein>
    <submittedName>
        <fullName evidence="2">Uncharacterized protein</fullName>
    </submittedName>
</protein>
<accession>A0A811P8S9</accession>
<feature type="region of interest" description="Disordered" evidence="1">
    <location>
        <begin position="339"/>
        <end position="421"/>
    </location>
</feature>
<feature type="compositionally biased region" description="Polar residues" evidence="1">
    <location>
        <begin position="342"/>
        <end position="353"/>
    </location>
</feature>
<dbReference type="PANTHER" id="PTHR33334">
    <property type="entry name" value="PROTEIN LNK1"/>
    <property type="match status" value="1"/>
</dbReference>
<gene>
    <name evidence="2" type="ORF">NCGR_LOCUS25961</name>
</gene>
<feature type="region of interest" description="Disordered" evidence="1">
    <location>
        <begin position="138"/>
        <end position="185"/>
    </location>
</feature>
<dbReference type="GO" id="GO:0007623">
    <property type="term" value="P:circadian rhythm"/>
    <property type="evidence" value="ECO:0007669"/>
    <property type="project" value="InterPro"/>
</dbReference>
<name>A0A811P8S9_9POAL</name>
<sequence>MGEEHPGPDGRRPQADPRCTGLVPQAGSAAHSAAARLRDIISLLLFGLERSPLQDALAGDFPWWKVAFPNARGTPALPPRELAVEGALANKGAPLDLVQMSIMAWYPLPQSGGTPSLPGDEFFDNQLSAGWPLWSFGSSADDDHDNHGTGGARAEKHGNGDAAGSSDEHTEGPVPVPQQRTQPTDDIFMSQFSDEEMRRMDAPFEALDMFPGSMHRLLSYENMLSGVLTGSSEDQQDAGLGVDTMDTCGFPLFSHDLMQNAPTELVLPDFVTPKDHHQDGASFTTKRKRCRSVADEGSLFFEALVLQELEDVVFQLTKRTRVCLRDAFFRLAESSRAKCSAANGTPSSESGVQQAADGNASRMSTPGCPERETNAVDRTVADLTMKPPGGVPLEVLVSRCPDEDKGAEAQSATTSSWTTTA</sequence>
<evidence type="ECO:0000256" key="1">
    <source>
        <dbReference type="SAM" id="MobiDB-lite"/>
    </source>
</evidence>
<evidence type="ECO:0000313" key="2">
    <source>
        <dbReference type="EMBL" id="CAD6238835.1"/>
    </source>
</evidence>
<dbReference type="AlphaFoldDB" id="A0A811P8S9"/>
<proteinExistence type="predicted"/>
<dbReference type="GO" id="GO:0006355">
    <property type="term" value="P:regulation of DNA-templated transcription"/>
    <property type="evidence" value="ECO:0007669"/>
    <property type="project" value="InterPro"/>
</dbReference>
<reference evidence="2" key="1">
    <citation type="submission" date="2020-10" db="EMBL/GenBank/DDBJ databases">
        <authorList>
            <person name="Han B."/>
            <person name="Lu T."/>
            <person name="Zhao Q."/>
            <person name="Huang X."/>
            <person name="Zhao Y."/>
        </authorList>
    </citation>
    <scope>NUCLEOTIDE SEQUENCE</scope>
</reference>
<keyword evidence="3" id="KW-1185">Reference proteome</keyword>
<evidence type="ECO:0000313" key="3">
    <source>
        <dbReference type="Proteomes" id="UP000604825"/>
    </source>
</evidence>
<dbReference type="PANTHER" id="PTHR33334:SF6">
    <property type="entry name" value="OS01G0281100 PROTEIN"/>
    <property type="match status" value="1"/>
</dbReference>
<dbReference type="EMBL" id="CAJGYO010000006">
    <property type="protein sequence ID" value="CAD6238835.1"/>
    <property type="molecule type" value="Genomic_DNA"/>
</dbReference>
<dbReference type="OrthoDB" id="1939712at2759"/>
<dbReference type="Proteomes" id="UP000604825">
    <property type="component" value="Unassembled WGS sequence"/>
</dbReference>
<organism evidence="2 3">
    <name type="scientific">Miscanthus lutarioriparius</name>
    <dbReference type="NCBI Taxonomy" id="422564"/>
    <lineage>
        <taxon>Eukaryota</taxon>
        <taxon>Viridiplantae</taxon>
        <taxon>Streptophyta</taxon>
        <taxon>Embryophyta</taxon>
        <taxon>Tracheophyta</taxon>
        <taxon>Spermatophyta</taxon>
        <taxon>Magnoliopsida</taxon>
        <taxon>Liliopsida</taxon>
        <taxon>Poales</taxon>
        <taxon>Poaceae</taxon>
        <taxon>PACMAD clade</taxon>
        <taxon>Panicoideae</taxon>
        <taxon>Andropogonodae</taxon>
        <taxon>Andropogoneae</taxon>
        <taxon>Saccharinae</taxon>
        <taxon>Miscanthus</taxon>
    </lineage>
</organism>